<dbReference type="Pfam" id="PF13490">
    <property type="entry name" value="zf-HC2"/>
    <property type="match status" value="1"/>
</dbReference>
<dbReference type="AlphaFoldDB" id="A0A2S0N3J6"/>
<name>A0A2S0N3J6_9BURK</name>
<reference evidence="3 4" key="1">
    <citation type="submission" date="2018-03" db="EMBL/GenBank/DDBJ databases">
        <title>Genome sequencing of Simplicispira sp.</title>
        <authorList>
            <person name="Kim S.-J."/>
            <person name="Heo J."/>
            <person name="Kwon S.-W."/>
        </authorList>
    </citation>
    <scope>NUCLEOTIDE SEQUENCE [LARGE SCALE GENOMIC DNA]</scope>
    <source>
        <strain evidence="3 4">SC1-8</strain>
    </source>
</reference>
<dbReference type="RefSeq" id="WP_106447679.1">
    <property type="nucleotide sequence ID" value="NZ_CP027669.1"/>
</dbReference>
<evidence type="ECO:0000259" key="2">
    <source>
        <dbReference type="Pfam" id="PF13490"/>
    </source>
</evidence>
<evidence type="ECO:0000256" key="1">
    <source>
        <dbReference type="SAM" id="MobiDB-lite"/>
    </source>
</evidence>
<dbReference type="EMBL" id="CP027669">
    <property type="protein sequence ID" value="AVO42705.1"/>
    <property type="molecule type" value="Genomic_DNA"/>
</dbReference>
<feature type="region of interest" description="Disordered" evidence="1">
    <location>
        <begin position="59"/>
        <end position="78"/>
    </location>
</feature>
<gene>
    <name evidence="3" type="ORF">C6571_16650</name>
</gene>
<keyword evidence="4" id="KW-1185">Reference proteome</keyword>
<evidence type="ECO:0000313" key="3">
    <source>
        <dbReference type="EMBL" id="AVO42705.1"/>
    </source>
</evidence>
<dbReference type="InterPro" id="IPR027383">
    <property type="entry name" value="Znf_put"/>
</dbReference>
<dbReference type="OrthoDB" id="8374021at2"/>
<dbReference type="KEGG" id="simp:C6571_16650"/>
<feature type="domain" description="Putative zinc-finger" evidence="2">
    <location>
        <begin position="4"/>
        <end position="37"/>
    </location>
</feature>
<dbReference type="Proteomes" id="UP000239326">
    <property type="component" value="Chromosome"/>
</dbReference>
<sequence length="78" mass="8692">MLNCREVTRLVSESQERKLSVTEKLSLNLHLMMCDGCKNFSLQVPFLRKAMRAYAGRLDEVVEPPGPAPDPSQDGSSL</sequence>
<organism evidence="3 4">
    <name type="scientific">Simplicispira suum</name>
    <dbReference type="NCBI Taxonomy" id="2109915"/>
    <lineage>
        <taxon>Bacteria</taxon>
        <taxon>Pseudomonadati</taxon>
        <taxon>Pseudomonadota</taxon>
        <taxon>Betaproteobacteria</taxon>
        <taxon>Burkholderiales</taxon>
        <taxon>Comamonadaceae</taxon>
        <taxon>Simplicispira</taxon>
    </lineage>
</organism>
<evidence type="ECO:0000313" key="4">
    <source>
        <dbReference type="Proteomes" id="UP000239326"/>
    </source>
</evidence>
<protein>
    <recommendedName>
        <fullName evidence="2">Putative zinc-finger domain-containing protein</fullName>
    </recommendedName>
</protein>
<proteinExistence type="predicted"/>
<accession>A0A2S0N3J6</accession>